<dbReference type="InterPro" id="IPR000477">
    <property type="entry name" value="RT_dom"/>
</dbReference>
<evidence type="ECO:0000313" key="2">
    <source>
        <dbReference type="EnsemblMetazoa" id="CJA11694.1"/>
    </source>
</evidence>
<feature type="domain" description="Reverse transcriptase" evidence="1">
    <location>
        <begin position="1"/>
        <end position="147"/>
    </location>
</feature>
<protein>
    <submittedName>
        <fullName evidence="2">Reverse transcriptase domain-containing protein</fullName>
    </submittedName>
</protein>
<evidence type="ECO:0000313" key="3">
    <source>
        <dbReference type="Proteomes" id="UP000005237"/>
    </source>
</evidence>
<name>A0A8R1DTG1_CAEJA</name>
<proteinExistence type="predicted"/>
<dbReference type="InterPro" id="IPR043502">
    <property type="entry name" value="DNA/RNA_pol_sf"/>
</dbReference>
<dbReference type="Pfam" id="PF05380">
    <property type="entry name" value="Peptidase_A17"/>
    <property type="match status" value="1"/>
</dbReference>
<sequence length="246" mass="28695">MSSDIEKSIPPNQITRARQRDFTRFVWLKDITKGPINGNFVTYRFTRIPFGMSCSPFLLAASILTYMEKYPAKINKQMENNMYVDNLMFLTNIEEELPEMYLSSKAAAQKWGMNVRQYQSNSQKARQFIPEEDQAPDKPNKILGMIFDATHDTMTIGIPKPPEGKPTKRMLQSFLARIYDPMGVLSPLTVRLKQFLQSLWATKIGWKKTIPKDTIPIWESIKKEFQHTEYTTQRQLTDRYDYESAN</sequence>
<dbReference type="Proteomes" id="UP000005237">
    <property type="component" value="Unassembled WGS sequence"/>
</dbReference>
<evidence type="ECO:0000259" key="1">
    <source>
        <dbReference type="PROSITE" id="PS50878"/>
    </source>
</evidence>
<dbReference type="AlphaFoldDB" id="A0A8R1DTG1"/>
<accession>A0A8R1DTG1</accession>
<dbReference type="InterPro" id="IPR008042">
    <property type="entry name" value="Retrotrans_Pao"/>
</dbReference>
<reference evidence="3" key="1">
    <citation type="submission" date="2010-08" db="EMBL/GenBank/DDBJ databases">
        <authorList>
            <consortium name="Caenorhabditis japonica Sequencing Consortium"/>
            <person name="Wilson R.K."/>
        </authorList>
    </citation>
    <scope>NUCLEOTIDE SEQUENCE [LARGE SCALE GENOMIC DNA]</scope>
    <source>
        <strain evidence="3">DF5081</strain>
    </source>
</reference>
<dbReference type="OMA" id="MIFDATH"/>
<dbReference type="SUPFAM" id="SSF56672">
    <property type="entry name" value="DNA/RNA polymerases"/>
    <property type="match status" value="1"/>
</dbReference>
<organism evidence="2 3">
    <name type="scientific">Caenorhabditis japonica</name>
    <dbReference type="NCBI Taxonomy" id="281687"/>
    <lineage>
        <taxon>Eukaryota</taxon>
        <taxon>Metazoa</taxon>
        <taxon>Ecdysozoa</taxon>
        <taxon>Nematoda</taxon>
        <taxon>Chromadorea</taxon>
        <taxon>Rhabditida</taxon>
        <taxon>Rhabditina</taxon>
        <taxon>Rhabditomorpha</taxon>
        <taxon>Rhabditoidea</taxon>
        <taxon>Rhabditidae</taxon>
        <taxon>Peloderinae</taxon>
        <taxon>Caenorhabditis</taxon>
    </lineage>
</organism>
<reference evidence="2" key="2">
    <citation type="submission" date="2022-06" db="UniProtKB">
        <authorList>
            <consortium name="EnsemblMetazoa"/>
        </authorList>
    </citation>
    <scope>IDENTIFICATION</scope>
    <source>
        <strain evidence="2">DF5081</strain>
    </source>
</reference>
<keyword evidence="3" id="KW-1185">Reference proteome</keyword>
<dbReference type="PANTHER" id="PTHR47331">
    <property type="entry name" value="PHD-TYPE DOMAIN-CONTAINING PROTEIN"/>
    <property type="match status" value="1"/>
</dbReference>
<dbReference type="EnsemblMetazoa" id="CJA11694.1">
    <property type="protein sequence ID" value="CJA11694.1"/>
    <property type="gene ID" value="WBGene00130898"/>
</dbReference>
<dbReference type="PROSITE" id="PS50878">
    <property type="entry name" value="RT_POL"/>
    <property type="match status" value="1"/>
</dbReference>